<comment type="caution">
    <text evidence="7">The sequence shown here is derived from an EMBL/GenBank/DDBJ whole genome shotgun (WGS) entry which is preliminary data.</text>
</comment>
<dbReference type="GO" id="GO:0004869">
    <property type="term" value="F:cysteine-type endopeptidase inhibitor activity"/>
    <property type="evidence" value="ECO:0007669"/>
    <property type="project" value="UniProtKB-KW"/>
</dbReference>
<protein>
    <recommendedName>
        <fullName evidence="6">Cystatin domain-containing protein</fullName>
    </recommendedName>
</protein>
<dbReference type="InterPro" id="IPR018073">
    <property type="entry name" value="Prot_inh_cystat_CS"/>
</dbReference>
<dbReference type="InterPro" id="IPR001713">
    <property type="entry name" value="Prot_inh_stefin"/>
</dbReference>
<dbReference type="Proteomes" id="UP000812440">
    <property type="component" value="Chromosome 2"/>
</dbReference>
<dbReference type="Gene3D" id="3.10.450.10">
    <property type="match status" value="1"/>
</dbReference>
<dbReference type="PRINTS" id="PR00295">
    <property type="entry name" value="STEFINA"/>
</dbReference>
<dbReference type="PANTHER" id="PTHR11414:SF21">
    <property type="entry name" value="CYSTATIN 14A, TANDEM DUPLICATE 1-RELATED"/>
    <property type="match status" value="1"/>
</dbReference>
<accession>A0A8T2JXT3</accession>
<dbReference type="FunFam" id="3.10.450.10:FF:000001">
    <property type="entry name" value="Cystatin-A"/>
    <property type="match status" value="1"/>
</dbReference>
<evidence type="ECO:0000256" key="3">
    <source>
        <dbReference type="ARBA" id="ARBA00022490"/>
    </source>
</evidence>
<dbReference type="PROSITE" id="PS00287">
    <property type="entry name" value="CYSTATIN"/>
    <property type="match status" value="1"/>
</dbReference>
<evidence type="ECO:0000256" key="2">
    <source>
        <dbReference type="ARBA" id="ARBA00009403"/>
    </source>
</evidence>
<dbReference type="OrthoDB" id="2429551at2759"/>
<evidence type="ECO:0000313" key="8">
    <source>
        <dbReference type="Proteomes" id="UP000812440"/>
    </source>
</evidence>
<evidence type="ECO:0000313" key="7">
    <source>
        <dbReference type="EMBL" id="KAG8450065.1"/>
    </source>
</evidence>
<dbReference type="GO" id="GO:0005829">
    <property type="term" value="C:cytosol"/>
    <property type="evidence" value="ECO:0007669"/>
    <property type="project" value="TreeGrafter"/>
</dbReference>
<reference evidence="7" key="1">
    <citation type="thesis" date="2020" institute="ProQuest LLC" country="789 East Eisenhower Parkway, Ann Arbor, MI, USA">
        <title>Comparative Genomics and Chromosome Evolution.</title>
        <authorList>
            <person name="Mudd A.B."/>
        </authorList>
    </citation>
    <scope>NUCLEOTIDE SEQUENCE</scope>
    <source>
        <strain evidence="7">Female2</strain>
        <tissue evidence="7">Blood</tissue>
    </source>
</reference>
<dbReference type="InterPro" id="IPR000010">
    <property type="entry name" value="Cystatin_dom"/>
</dbReference>
<comment type="subcellular location">
    <subcellularLocation>
        <location evidence="1">Cytoplasm</location>
    </subcellularLocation>
</comment>
<dbReference type="SUPFAM" id="SSF54403">
    <property type="entry name" value="Cystatin/monellin"/>
    <property type="match status" value="1"/>
</dbReference>
<evidence type="ECO:0000259" key="6">
    <source>
        <dbReference type="Pfam" id="PF00031"/>
    </source>
</evidence>
<evidence type="ECO:0000256" key="5">
    <source>
        <dbReference type="ARBA" id="ARBA00022704"/>
    </source>
</evidence>
<evidence type="ECO:0000256" key="1">
    <source>
        <dbReference type="ARBA" id="ARBA00004496"/>
    </source>
</evidence>
<keyword evidence="3" id="KW-0963">Cytoplasm</keyword>
<gene>
    <name evidence="7" type="ORF">GDO86_002619</name>
</gene>
<organism evidence="7 8">
    <name type="scientific">Hymenochirus boettgeri</name>
    <name type="common">Congo dwarf clawed frog</name>
    <dbReference type="NCBI Taxonomy" id="247094"/>
    <lineage>
        <taxon>Eukaryota</taxon>
        <taxon>Metazoa</taxon>
        <taxon>Chordata</taxon>
        <taxon>Craniata</taxon>
        <taxon>Vertebrata</taxon>
        <taxon>Euteleostomi</taxon>
        <taxon>Amphibia</taxon>
        <taxon>Batrachia</taxon>
        <taxon>Anura</taxon>
        <taxon>Pipoidea</taxon>
        <taxon>Pipidae</taxon>
        <taxon>Pipinae</taxon>
        <taxon>Hymenochirus</taxon>
    </lineage>
</organism>
<dbReference type="InterPro" id="IPR046350">
    <property type="entry name" value="Cystatin_sf"/>
</dbReference>
<keyword evidence="4" id="KW-0646">Protease inhibitor</keyword>
<dbReference type="PANTHER" id="PTHR11414">
    <property type="entry name" value="CYSTATIN FAMILY MEMBER"/>
    <property type="match status" value="1"/>
</dbReference>
<proteinExistence type="inferred from homology"/>
<dbReference type="EMBL" id="JAACNH010000002">
    <property type="protein sequence ID" value="KAG8450065.1"/>
    <property type="molecule type" value="Genomic_DNA"/>
</dbReference>
<feature type="non-terminal residue" evidence="7">
    <location>
        <position position="1"/>
    </location>
</feature>
<feature type="domain" description="Cystatin" evidence="6">
    <location>
        <begin position="6"/>
        <end position="68"/>
    </location>
</feature>
<keyword evidence="5" id="KW-0789">Thiol protease inhibitor</keyword>
<sequence>VKREFLKQSGVNASVFKAIEYKTQVVAGTNYFIKVHLGGDKYVFIRVYQTLPHEGSKLRLDGFQLDKTEDDEIEYF</sequence>
<evidence type="ECO:0000256" key="4">
    <source>
        <dbReference type="ARBA" id="ARBA00022690"/>
    </source>
</evidence>
<name>A0A8T2JXT3_9PIPI</name>
<keyword evidence="8" id="KW-1185">Reference proteome</keyword>
<comment type="similarity">
    <text evidence="2">Belongs to the cystatin family.</text>
</comment>
<dbReference type="CDD" id="cd00042">
    <property type="entry name" value="CY"/>
    <property type="match status" value="1"/>
</dbReference>
<dbReference type="Pfam" id="PF00031">
    <property type="entry name" value="Cystatin"/>
    <property type="match status" value="1"/>
</dbReference>
<dbReference type="AlphaFoldDB" id="A0A8T2JXT3"/>